<feature type="coiled-coil region" evidence="1">
    <location>
        <begin position="219"/>
        <end position="267"/>
    </location>
</feature>
<feature type="compositionally biased region" description="Low complexity" evidence="2">
    <location>
        <begin position="99"/>
        <end position="110"/>
    </location>
</feature>
<dbReference type="Proteomes" id="UP000028524">
    <property type="component" value="Unassembled WGS sequence"/>
</dbReference>
<dbReference type="EMBL" id="KL660607">
    <property type="protein sequence ID" value="KFA65325.1"/>
    <property type="molecule type" value="Genomic_DNA"/>
</dbReference>
<feature type="region of interest" description="Disordered" evidence="2">
    <location>
        <begin position="1"/>
        <end position="136"/>
    </location>
</feature>
<gene>
    <name evidence="3" type="ORF">S40285_02717</name>
</gene>
<dbReference type="OMA" id="HGHTRGA"/>
<feature type="region of interest" description="Disordered" evidence="2">
    <location>
        <begin position="436"/>
        <end position="577"/>
    </location>
</feature>
<evidence type="ECO:0000313" key="4">
    <source>
        <dbReference type="Proteomes" id="UP000028524"/>
    </source>
</evidence>
<dbReference type="HOGENOM" id="CLU_018105_1_0_1"/>
<name>A0A084QMZ0_STAC4</name>
<dbReference type="AlphaFoldDB" id="A0A084QMZ0"/>
<sequence length="577" mass="64195">MASDTEAEVVQTNGTVHHERASSPLEPTTPHEVGPLPDSSQRPLPSTEIPNSPIDPNESFKTEINDERQDTTVIPSSLTPPPSSAQVPVHNGASRHGFPSSQQSNYYSPPATIPAMVNGRDSDSDYEPPTPQQVREAPAEQLRIMLQNCIADQKRLKMEAAHHKLQSTLVRFQSKEDSMRASVEFEMMRREIAMLLHVEQTRHAKRELSASQDVLQVKFMELKSRLDAALEDNETLKRRHNAAKKVIQQKDEELHDLLEQRDMLLNRIRENREHMYQLRSPGGLFHEAITPKQHVHIAPGQSRGTPRQTPKVSLREDNQHGLSTLLQAMSQNDDGNNASAPTTPQRAAPRQNSKHHRNAQSMSSLPITPINRPGGEQRGLLPSVDLVPQTEPSRRYSSRSFMPINKLAMAGEPGRKSRESTISAEDNEELARQAIQSAAAAQSFTTAAPRPSQSCRSRPAPGDDDETDVYDSQASQAAREMLRRDARQSFEVAAARKASPPPLSPEESARTTTARLVPEADTAQGMDKRKFSGQHWSAGDASREPDSPTKKKRTEGSAAEEEERRLGLGIQQFRRKL</sequence>
<feature type="compositionally biased region" description="Low complexity" evidence="2">
    <location>
        <begin position="436"/>
        <end position="448"/>
    </location>
</feature>
<accession>A0A084QMZ0</accession>
<evidence type="ECO:0000256" key="2">
    <source>
        <dbReference type="SAM" id="MobiDB-lite"/>
    </source>
</evidence>
<feature type="region of interest" description="Disordered" evidence="2">
    <location>
        <begin position="330"/>
        <end position="424"/>
    </location>
</feature>
<feature type="compositionally biased region" description="Basic and acidic residues" evidence="2">
    <location>
        <begin position="58"/>
        <end position="70"/>
    </location>
</feature>
<organism evidence="3 4">
    <name type="scientific">Stachybotrys chlorohalonatus (strain IBT 40285)</name>
    <dbReference type="NCBI Taxonomy" id="1283841"/>
    <lineage>
        <taxon>Eukaryota</taxon>
        <taxon>Fungi</taxon>
        <taxon>Dikarya</taxon>
        <taxon>Ascomycota</taxon>
        <taxon>Pezizomycotina</taxon>
        <taxon>Sordariomycetes</taxon>
        <taxon>Hypocreomycetidae</taxon>
        <taxon>Hypocreales</taxon>
        <taxon>Stachybotryaceae</taxon>
        <taxon>Stachybotrys</taxon>
    </lineage>
</organism>
<dbReference type="InParanoid" id="A0A084QMZ0"/>
<reference evidence="3 4" key="1">
    <citation type="journal article" date="2014" name="BMC Genomics">
        <title>Comparative genome sequencing reveals chemotype-specific gene clusters in the toxigenic black mold Stachybotrys.</title>
        <authorList>
            <person name="Semeiks J."/>
            <person name="Borek D."/>
            <person name="Otwinowski Z."/>
            <person name="Grishin N.V."/>
        </authorList>
    </citation>
    <scope>NUCLEOTIDE SEQUENCE [LARGE SCALE GENOMIC DNA]</scope>
    <source>
        <strain evidence="3 4">IBT 40285</strain>
    </source>
</reference>
<keyword evidence="1" id="KW-0175">Coiled coil</keyword>
<feature type="compositionally biased region" description="Polar residues" evidence="2">
    <location>
        <begin position="38"/>
        <end position="50"/>
    </location>
</feature>
<feature type="compositionally biased region" description="Polar residues" evidence="2">
    <location>
        <begin position="302"/>
        <end position="311"/>
    </location>
</feature>
<dbReference type="STRING" id="1283841.A0A084QMZ0"/>
<evidence type="ECO:0000256" key="1">
    <source>
        <dbReference type="SAM" id="Coils"/>
    </source>
</evidence>
<proteinExistence type="predicted"/>
<evidence type="ECO:0000313" key="3">
    <source>
        <dbReference type="EMBL" id="KFA65325.1"/>
    </source>
</evidence>
<keyword evidence="4" id="KW-1185">Reference proteome</keyword>
<protein>
    <submittedName>
        <fullName evidence="3">Uncharacterized protein</fullName>
    </submittedName>
</protein>
<feature type="compositionally biased region" description="Polar residues" evidence="2">
    <location>
        <begin position="330"/>
        <end position="345"/>
    </location>
</feature>
<dbReference type="OrthoDB" id="5404651at2759"/>
<feature type="region of interest" description="Disordered" evidence="2">
    <location>
        <begin position="295"/>
        <end position="314"/>
    </location>
</feature>